<feature type="transmembrane region" description="Helical" evidence="2">
    <location>
        <begin position="121"/>
        <end position="144"/>
    </location>
</feature>
<dbReference type="EMBL" id="AMRV01000003">
    <property type="protein sequence ID" value="EMD83187.1"/>
    <property type="molecule type" value="Genomic_DNA"/>
</dbReference>
<keyword evidence="2" id="KW-0472">Membrane</keyword>
<sequence>MEETDFAEDGQSGPGYRQDYGGGHIGARLQAARLDQGRELSDIAAQTRVPLRHLTAIEEGMHDNLPALPYTIGFVKSYARAVGMDPDEAAHQFRQETTISPREPTVMIAPIDQRRTPPKSAMLLGAGLVGLVVLIAILWSAGLFGGPNDVADPEFDPLTSETEVATAIGAEEEAPDAAPEPQQTAEAAVLSGPIVVRADEEAWVRIRGGGETLLMRVMQPGETFEVPEGRDDLQLRTGRAGAITIIAGGRELPKLGDANEVIGEVPLTPAGLQAMIGSDETGEPGETGAGALAAADGEE</sequence>
<evidence type="ECO:0000259" key="3">
    <source>
        <dbReference type="Pfam" id="PF13464"/>
    </source>
</evidence>
<evidence type="ECO:0000313" key="4">
    <source>
        <dbReference type="EMBL" id="EMD83187.1"/>
    </source>
</evidence>
<dbReference type="Pfam" id="PF13464">
    <property type="entry name" value="RodZ_C"/>
    <property type="match status" value="1"/>
</dbReference>
<dbReference type="GO" id="GO:0003677">
    <property type="term" value="F:DNA binding"/>
    <property type="evidence" value="ECO:0007669"/>
    <property type="project" value="InterPro"/>
</dbReference>
<dbReference type="RefSeq" id="WP_008600720.1">
    <property type="nucleotide sequence ID" value="NZ_AMRV01000003.1"/>
</dbReference>
<dbReference type="PANTHER" id="PTHR34475">
    <property type="match status" value="1"/>
</dbReference>
<proteinExistence type="predicted"/>
<dbReference type="InterPro" id="IPR025194">
    <property type="entry name" value="RodZ-like_C"/>
</dbReference>
<organism evidence="4 5">
    <name type="scientific">Pacificimonas flava</name>
    <dbReference type="NCBI Taxonomy" id="1234595"/>
    <lineage>
        <taxon>Bacteria</taxon>
        <taxon>Pseudomonadati</taxon>
        <taxon>Pseudomonadota</taxon>
        <taxon>Alphaproteobacteria</taxon>
        <taxon>Sphingomonadales</taxon>
        <taxon>Sphingosinicellaceae</taxon>
        <taxon>Pacificimonas</taxon>
    </lineage>
</organism>
<dbReference type="InterPro" id="IPR050400">
    <property type="entry name" value="Bact_Cytoskel_RodZ"/>
</dbReference>
<dbReference type="Proteomes" id="UP000011717">
    <property type="component" value="Unassembled WGS sequence"/>
</dbReference>
<keyword evidence="2" id="KW-0812">Transmembrane</keyword>
<feature type="compositionally biased region" description="Low complexity" evidence="1">
    <location>
        <begin position="284"/>
        <end position="299"/>
    </location>
</feature>
<comment type="caution">
    <text evidence="4">The sequence shown here is derived from an EMBL/GenBank/DDBJ whole genome shotgun (WGS) entry which is preliminary data.</text>
</comment>
<dbReference type="AlphaFoldDB" id="M2U574"/>
<protein>
    <recommendedName>
        <fullName evidence="3">Cytoskeleton protein RodZ-like C-terminal domain-containing protein</fullName>
    </recommendedName>
</protein>
<accession>M2U574</accession>
<keyword evidence="2" id="KW-1133">Transmembrane helix</keyword>
<dbReference type="InterPro" id="IPR010982">
    <property type="entry name" value="Lambda_DNA-bd_dom_sf"/>
</dbReference>
<feature type="region of interest" description="Disordered" evidence="1">
    <location>
        <begin position="278"/>
        <end position="299"/>
    </location>
</feature>
<name>M2U574_9SPHN</name>
<gene>
    <name evidence="4" type="ORF">C725_1088</name>
</gene>
<keyword evidence="5" id="KW-1185">Reference proteome</keyword>
<dbReference type="OrthoDB" id="9790252at2"/>
<feature type="domain" description="Cytoskeleton protein RodZ-like C-terminal" evidence="3">
    <location>
        <begin position="195"/>
        <end position="259"/>
    </location>
</feature>
<dbReference type="Pfam" id="PF13413">
    <property type="entry name" value="HTH_25"/>
    <property type="match status" value="1"/>
</dbReference>
<dbReference type="PANTHER" id="PTHR34475:SF1">
    <property type="entry name" value="CYTOSKELETON PROTEIN RODZ"/>
    <property type="match status" value="1"/>
</dbReference>
<dbReference type="Gene3D" id="1.10.260.40">
    <property type="entry name" value="lambda repressor-like DNA-binding domains"/>
    <property type="match status" value="1"/>
</dbReference>
<feature type="region of interest" description="Disordered" evidence="1">
    <location>
        <begin position="1"/>
        <end position="22"/>
    </location>
</feature>
<reference evidence="4 5" key="1">
    <citation type="journal article" date="2013" name="Genome Announc.">
        <title>Draft Genome Sequence of Strain JLT2015T, Belonging to the Family Sphingomonadaceae of the Alphaproteobacteria.</title>
        <authorList>
            <person name="Tang K."/>
            <person name="Liu K."/>
            <person name="Li S."/>
            <person name="Jiao N."/>
        </authorList>
    </citation>
    <scope>NUCLEOTIDE SEQUENCE [LARGE SCALE GENOMIC DNA]</scope>
    <source>
        <strain evidence="4 5">JLT2015</strain>
    </source>
</reference>
<evidence type="ECO:0000256" key="1">
    <source>
        <dbReference type="SAM" id="MobiDB-lite"/>
    </source>
</evidence>
<evidence type="ECO:0000313" key="5">
    <source>
        <dbReference type="Proteomes" id="UP000011717"/>
    </source>
</evidence>
<evidence type="ECO:0000256" key="2">
    <source>
        <dbReference type="SAM" id="Phobius"/>
    </source>
</evidence>